<keyword evidence="1" id="KW-0472">Membrane</keyword>
<keyword evidence="1" id="KW-1133">Transmembrane helix</keyword>
<evidence type="ECO:0008006" key="4">
    <source>
        <dbReference type="Google" id="ProtNLM"/>
    </source>
</evidence>
<feature type="transmembrane region" description="Helical" evidence="1">
    <location>
        <begin position="98"/>
        <end position="114"/>
    </location>
</feature>
<proteinExistence type="predicted"/>
<keyword evidence="1" id="KW-0812">Transmembrane</keyword>
<organism evidence="2 3">
    <name type="scientific">Halarcobacter anaerophilus</name>
    <dbReference type="NCBI Taxonomy" id="877500"/>
    <lineage>
        <taxon>Bacteria</taxon>
        <taxon>Pseudomonadati</taxon>
        <taxon>Campylobacterota</taxon>
        <taxon>Epsilonproteobacteria</taxon>
        <taxon>Campylobacterales</taxon>
        <taxon>Arcobacteraceae</taxon>
        <taxon>Halarcobacter</taxon>
    </lineage>
</organism>
<dbReference type="EMBL" id="PDKO01000014">
    <property type="protein sequence ID" value="RXJ61561.1"/>
    <property type="molecule type" value="Genomic_DNA"/>
</dbReference>
<accession>A0A4Q0Y022</accession>
<feature type="transmembrane region" description="Helical" evidence="1">
    <location>
        <begin position="6"/>
        <end position="28"/>
    </location>
</feature>
<feature type="transmembrane region" description="Helical" evidence="1">
    <location>
        <begin position="75"/>
        <end position="92"/>
    </location>
</feature>
<reference evidence="2 3" key="1">
    <citation type="submission" date="2017-10" db="EMBL/GenBank/DDBJ databases">
        <title>Genomics of the genus Arcobacter.</title>
        <authorList>
            <person name="Perez-Cataluna A."/>
            <person name="Figueras M.J."/>
        </authorList>
    </citation>
    <scope>NUCLEOTIDE SEQUENCE [LARGE SCALE GENOMIC DNA]</scope>
    <source>
        <strain evidence="2 3">DSM 24636</strain>
    </source>
</reference>
<dbReference type="AlphaFoldDB" id="A0A4Q0Y022"/>
<protein>
    <recommendedName>
        <fullName evidence="4">Glycosyl-4,4'-diaponeurosporenoate acyltransferase</fullName>
    </recommendedName>
</protein>
<evidence type="ECO:0000256" key="1">
    <source>
        <dbReference type="SAM" id="Phobius"/>
    </source>
</evidence>
<name>A0A4Q0Y022_9BACT</name>
<keyword evidence="3" id="KW-1185">Reference proteome</keyword>
<gene>
    <name evidence="2" type="ORF">CRV06_13315</name>
</gene>
<dbReference type="Proteomes" id="UP000290191">
    <property type="component" value="Unassembled WGS sequence"/>
</dbReference>
<dbReference type="OrthoDB" id="5365783at2"/>
<evidence type="ECO:0000313" key="2">
    <source>
        <dbReference type="EMBL" id="RXJ61561.1"/>
    </source>
</evidence>
<dbReference type="RefSeq" id="WP_129082850.1">
    <property type="nucleotide sequence ID" value="NZ_CP041070.1"/>
</dbReference>
<evidence type="ECO:0000313" key="3">
    <source>
        <dbReference type="Proteomes" id="UP000290191"/>
    </source>
</evidence>
<sequence>MQNIAVLAELVSNMFSILILLAIFYKYYLYKKRLDVIKGLNDLKNKNRLTLEDKEFIDKNYKEYKLYLEKDEEKIKLIYPVFILIAGILLFFFPFTDALIYLNVIIVAYIYLQINKIHNKNFVGFLKELKD</sequence>
<comment type="caution">
    <text evidence="2">The sequence shown here is derived from an EMBL/GenBank/DDBJ whole genome shotgun (WGS) entry which is preliminary data.</text>
</comment>